<evidence type="ECO:0000256" key="3">
    <source>
        <dbReference type="ARBA" id="ARBA00022562"/>
    </source>
</evidence>
<evidence type="ECO:0000313" key="14">
    <source>
        <dbReference type="EMBL" id="AMB43093.1"/>
    </source>
</evidence>
<accession>A0A161DY97</accession>
<feature type="binding site" evidence="10">
    <location>
        <position position="379"/>
    </location>
    <ligand>
        <name>Zn(2+)</name>
        <dbReference type="ChEBI" id="CHEBI:29105"/>
        <label>1</label>
    </ligand>
</feature>
<keyword evidence="1 10" id="KW-0244">Early protein</keyword>
<comment type="subunit">
    <text evidence="10">Homomultimerizes on viral ssDNA bound to pTP. Forms a initiation complex with viral polymerase, pTP and hosts NFIA and POU2F1/OCT1. Interacts with host SRCAP.</text>
</comment>
<comment type="similarity">
    <text evidence="10">Belongs to the adenoviridae E2A DNA-binding protein family.</text>
</comment>
<dbReference type="GO" id="GO:0008270">
    <property type="term" value="F:zinc ion binding"/>
    <property type="evidence" value="ECO:0007669"/>
    <property type="project" value="UniProtKB-UniRule"/>
</dbReference>
<evidence type="ECO:0000256" key="2">
    <source>
        <dbReference type="ARBA" id="ARBA00022553"/>
    </source>
</evidence>
<evidence type="ECO:0000256" key="7">
    <source>
        <dbReference type="ARBA" id="ARBA00022833"/>
    </source>
</evidence>
<sequence length="552" mass="60708">MSSQYPNARSIDAGVPQLSSDGSDSDVEIPLPPKKRGRTPAPLKQRRKQTLTPKRELSSSESENEELVVDEVETGAARGRSPPPAGPSKAKRPTDLKLHLPDAGSAPRPQYSENVRWEFSDDSDGEPDNGVGIIGFSNPPVKIVHRPDGTVKHKIGRKRTGSPVETGPPLPPRTPSPGRSGEPKAKRINMEAAVPPPPQALDAQEQMWQQAMDLAVNLCVPLKVDVKELTLLPDAGTLECLRKAAHAWIQEKKICTNLTFSTQKSLQTLMARFLLDFIMRSSGLSSNVNITGCAIWEHGCTDGQGLRCLHGVGMLNKDHVIEMDVNSENGQRALKEQPTKTKITTNRWGRNVVQLKNEEARCCLQDASAASGLFTSQSCGMFYSEGPKAEDAFKQIMALQQACYPKMPGAGRKLLMPIKCDCNWGQAVMPLLGRQVCKMTPFALSSAANVDRTLVQDPKLLATLEHPNILVFQCCNPVYRNSKASAQKNCDFKLSAPDVMTALQLAKQMWQSCMEKQAPVCIPEFRWSPEYQYQNTLLPMTHASDDADECLF</sequence>
<keyword evidence="4 10" id="KW-0945">Host-virus interaction</keyword>
<organism evidence="14 15">
    <name type="scientific">Bat mastadenovirus WIV10</name>
    <dbReference type="NCBI Taxonomy" id="1788432"/>
    <lineage>
        <taxon>Viruses</taxon>
        <taxon>Varidnaviria</taxon>
        <taxon>Bamfordvirae</taxon>
        <taxon>Preplasmiviricota</taxon>
        <taxon>Polisuviricotina</taxon>
        <taxon>Pharingeaviricetes</taxon>
        <taxon>Rowavirales</taxon>
        <taxon>Adenoviridae</taxon>
        <taxon>Mastadenovirus</taxon>
        <taxon>Mastadenovirus rhinolopidae</taxon>
        <taxon>Bat mastadenovirus C</taxon>
    </lineage>
</organism>
<dbReference type="InterPro" id="IPR036362">
    <property type="entry name" value="Adenovirus_DNA-bd_N_sf"/>
</dbReference>
<gene>
    <name evidence="10" type="primary">DBP</name>
</gene>
<feature type="binding site" evidence="10">
    <location>
        <position position="490"/>
    </location>
    <ligand>
        <name>Zn(2+)</name>
        <dbReference type="ChEBI" id="CHEBI:29105"/>
        <label>2</label>
    </ligand>
</feature>
<feature type="binding site" evidence="10">
    <location>
        <position position="422"/>
    </location>
    <ligand>
        <name>Zn(2+)</name>
        <dbReference type="ChEBI" id="CHEBI:29105"/>
        <label>2</label>
    </ligand>
</feature>
<dbReference type="Pfam" id="PF02236">
    <property type="entry name" value="Viral_DNA_bi"/>
    <property type="match status" value="1"/>
</dbReference>
<evidence type="ECO:0000256" key="4">
    <source>
        <dbReference type="ARBA" id="ARBA00022581"/>
    </source>
</evidence>
<dbReference type="GO" id="GO:0006351">
    <property type="term" value="P:DNA-templated transcription"/>
    <property type="evidence" value="ECO:0007669"/>
    <property type="project" value="UniProtKB-UniRule"/>
</dbReference>
<name>A0A161DY97_9ADEN</name>
<feature type="binding site" evidence="10">
    <location>
        <position position="363"/>
    </location>
    <ligand>
        <name>Zn(2+)</name>
        <dbReference type="ChEBI" id="CHEBI:29105"/>
        <label>1</label>
    </ligand>
</feature>
<dbReference type="GO" id="GO:0042025">
    <property type="term" value="C:host cell nucleus"/>
    <property type="evidence" value="ECO:0007669"/>
    <property type="project" value="UniProtKB-SubCell"/>
</dbReference>
<comment type="function">
    <text evidence="10">Plays a role in the elongation phase of viral strand displacement replication by unwinding the template in an ATP-independent fashion, employing its capacity to form multimers. Also enhances the rate of initiation. Released from template upon second strand synthesis. Assembles in complex with viral pTP, viral pol, host NFIA and host POU2F1/OCT1 on viral origin of replication. Covers the whole ssDNA genome during synthesis. The complementary strand synthesis induces its relese from DNA template. May inhibit cellular transcription mediated by the interaction between host SRCAP and CBP.</text>
</comment>
<keyword evidence="7 10" id="KW-0862">Zinc</keyword>
<comment type="domain">
    <text evidence="10">The C-terminal arm bridges DBP molecules together, thereby creating a chain.</text>
</comment>
<feature type="compositionally biased region" description="Basic residues" evidence="11">
    <location>
        <begin position="33"/>
        <end position="49"/>
    </location>
</feature>
<feature type="compositionally biased region" description="Pro residues" evidence="11">
    <location>
        <begin position="166"/>
        <end position="175"/>
    </location>
</feature>
<reference evidence="14 15" key="1">
    <citation type="journal article" date="2016" name="J. Gen. Virol.">
        <title>Novel bat adenoviruses with an extremely large E3 gene.</title>
        <authorList>
            <person name="Tan B."/>
            <person name="Yang X.L."/>
            <person name="Ge X.Y."/>
            <person name="Peng C."/>
            <person name="Zhang Y.Z."/>
            <person name="Zhang L.B."/>
            <person name="Shi Z.L."/>
        </authorList>
    </citation>
    <scope>NUCLEOTIDE SEQUENCE [LARGE SCALE GENOMIC DNA]</scope>
    <source>
        <strain evidence="14">WIV10</strain>
    </source>
</reference>
<feature type="binding site" evidence="10">
    <location>
        <position position="474"/>
    </location>
    <ligand>
        <name>Zn(2+)</name>
        <dbReference type="ChEBI" id="CHEBI:29105"/>
        <label>2</label>
    </ligand>
</feature>
<evidence type="ECO:0000256" key="5">
    <source>
        <dbReference type="ARBA" id="ARBA00022705"/>
    </source>
</evidence>
<feature type="compositionally biased region" description="Acidic residues" evidence="11">
    <location>
        <begin position="62"/>
        <end position="73"/>
    </location>
</feature>
<feature type="region of interest" description="Disordered" evidence="11">
    <location>
        <begin position="153"/>
        <end position="184"/>
    </location>
</feature>
<evidence type="ECO:0000256" key="10">
    <source>
        <dbReference type="HAMAP-Rule" id="MF_04054"/>
    </source>
</evidence>
<feature type="binding site" evidence="10">
    <location>
        <position position="308"/>
    </location>
    <ligand>
        <name>Zn(2+)</name>
        <dbReference type="ChEBI" id="CHEBI:29105"/>
        <label>1</label>
    </ligand>
</feature>
<proteinExistence type="inferred from homology"/>
<feature type="region of interest" description="Flexible loop" evidence="10">
    <location>
        <begin position="321"/>
        <end position="355"/>
    </location>
</feature>
<evidence type="ECO:0000256" key="11">
    <source>
        <dbReference type="SAM" id="MobiDB-lite"/>
    </source>
</evidence>
<feature type="region of interest" description="C-terminal arm, DBP binding" evidence="10">
    <location>
        <begin position="536"/>
        <end position="552"/>
    </location>
</feature>
<dbReference type="GO" id="GO:0045740">
    <property type="term" value="P:positive regulation of DNA replication"/>
    <property type="evidence" value="ECO:0007669"/>
    <property type="project" value="UniProtKB-UniRule"/>
</dbReference>
<dbReference type="InterPro" id="IPR036368">
    <property type="entry name" value="ADBP_zn-bd_sf"/>
</dbReference>
<feature type="domain" description="Adenovirus DNA-binding zinc-binding" evidence="13">
    <location>
        <begin position="419"/>
        <end position="514"/>
    </location>
</feature>
<dbReference type="GO" id="GO:0006260">
    <property type="term" value="P:DNA replication"/>
    <property type="evidence" value="ECO:0007669"/>
    <property type="project" value="UniProtKB-KW"/>
</dbReference>
<feature type="region of interest" description="Disordered" evidence="11">
    <location>
        <begin position="1"/>
        <end position="128"/>
    </location>
</feature>
<evidence type="ECO:0000259" key="13">
    <source>
        <dbReference type="Pfam" id="PF03728"/>
    </source>
</evidence>
<dbReference type="EMBL" id="KT698854">
    <property type="protein sequence ID" value="AMB43093.1"/>
    <property type="molecule type" value="Genomic_DNA"/>
</dbReference>
<dbReference type="SUPFAM" id="SSF57917">
    <property type="entry name" value="Zn-binding domains of ADDBP"/>
    <property type="match status" value="2"/>
</dbReference>
<evidence type="ECO:0000256" key="9">
    <source>
        <dbReference type="ARBA" id="ARBA00023125"/>
    </source>
</evidence>
<dbReference type="Proteomes" id="UP000149626">
    <property type="component" value="Segment"/>
</dbReference>
<dbReference type="GO" id="GO:0003677">
    <property type="term" value="F:DNA binding"/>
    <property type="evidence" value="ECO:0007669"/>
    <property type="project" value="UniProtKB-UniRule"/>
</dbReference>
<keyword evidence="8 10" id="KW-1194">Viral DNA replication</keyword>
<evidence type="ECO:0000256" key="1">
    <source>
        <dbReference type="ARBA" id="ARBA00022518"/>
    </source>
</evidence>
<dbReference type="Gene3D" id="3.90.148.10">
    <property type="entry name" value="Adenovirus DNA-binding, C-terminal domain superfamily/Adenovirus DNA-binding, zinc binding domain"/>
    <property type="match status" value="2"/>
</dbReference>
<comment type="subcellular location">
    <subcellularLocation>
        <location evidence="10">Host nucleus</location>
    </subcellularLocation>
    <text evidence="10">Accumulates in infected cells.</text>
</comment>
<feature type="binding site" evidence="10">
    <location>
        <position position="310"/>
    </location>
    <ligand>
        <name>Zn(2+)</name>
        <dbReference type="ChEBI" id="CHEBI:29105"/>
        <label>1</label>
    </ligand>
</feature>
<evidence type="ECO:0000256" key="6">
    <source>
        <dbReference type="ARBA" id="ARBA00022723"/>
    </source>
</evidence>
<dbReference type="SUPFAM" id="SSF47724">
    <property type="entry name" value="Domain of early E2A DNA-binding protein, ADDBP"/>
    <property type="match status" value="1"/>
</dbReference>
<evidence type="ECO:0000313" key="15">
    <source>
        <dbReference type="Proteomes" id="UP000149626"/>
    </source>
</evidence>
<feature type="domain" description="Adenovirus DNA-binding all-alpha" evidence="12">
    <location>
        <begin position="209"/>
        <end position="285"/>
    </location>
</feature>
<dbReference type="KEGG" id="vg:27246367"/>
<evidence type="ECO:0000259" key="12">
    <source>
        <dbReference type="Pfam" id="PF02236"/>
    </source>
</evidence>
<feature type="binding site" evidence="10">
    <location>
        <position position="420"/>
    </location>
    <ligand>
        <name>Zn(2+)</name>
        <dbReference type="ChEBI" id="CHEBI:29105"/>
        <label>2</label>
    </ligand>
</feature>
<dbReference type="Gene3D" id="1.10.269.10">
    <property type="entry name" value="Adenovirus DNA-binding, N-terminal domain"/>
    <property type="match status" value="1"/>
</dbReference>
<protein>
    <recommendedName>
        <fullName evidence="10">DNA-binding protein</fullName>
        <shortName evidence="10">DBP</shortName>
    </recommendedName>
    <alternativeName>
        <fullName evidence="10">Early 2A protein</fullName>
    </alternativeName>
    <alternativeName>
        <fullName evidence="10">Early E2A DNA-binding protein</fullName>
    </alternativeName>
</protein>
<dbReference type="InterPro" id="IPR005376">
    <property type="entry name" value="Adenovirus_DNA-bd_zn-bd"/>
</dbReference>
<dbReference type="GO" id="GO:0039687">
    <property type="term" value="P:viral DNA strand displacement replication"/>
    <property type="evidence" value="ECO:0007669"/>
    <property type="project" value="UniProtKB-UniRule"/>
</dbReference>
<dbReference type="Pfam" id="PF03728">
    <property type="entry name" value="Viral_DNA_Zn_bi"/>
    <property type="match status" value="2"/>
</dbReference>
<dbReference type="InterPro" id="IPR003176">
    <property type="entry name" value="Adenovirus_DNA-bd_a"/>
</dbReference>
<evidence type="ECO:0000256" key="8">
    <source>
        <dbReference type="ARBA" id="ARBA00023109"/>
    </source>
</evidence>
<dbReference type="RefSeq" id="YP_009246391.1">
    <property type="nucleotide sequence ID" value="NC_029899.1"/>
</dbReference>
<keyword evidence="5 10" id="KW-0235">DNA replication</keyword>
<keyword evidence="9 10" id="KW-0238">DNA-binding</keyword>
<keyword evidence="6 10" id="KW-0479">Metal-binding</keyword>
<dbReference type="InterPro" id="IPR037540">
    <property type="entry name" value="ADV_DNB2"/>
</dbReference>
<dbReference type="HAMAP" id="MF_04054">
    <property type="entry name" value="ADV_DNB2"/>
    <property type="match status" value="1"/>
</dbReference>
<dbReference type="InterPro" id="IPR036367">
    <property type="entry name" value="Ad_DBP_C_sf"/>
</dbReference>
<feature type="domain" description="Adenovirus DNA-binding zinc-binding" evidence="13">
    <location>
        <begin position="306"/>
        <end position="407"/>
    </location>
</feature>
<dbReference type="OrthoDB" id="4492at10239"/>
<comment type="caution">
    <text evidence="10">Lacks conserved residue(s) required for the propagation of feature annotation.</text>
</comment>
<keyword evidence="2 10" id="KW-0597">Phosphoprotein</keyword>
<dbReference type="GO" id="GO:0019028">
    <property type="term" value="C:viral capsid"/>
    <property type="evidence" value="ECO:0007669"/>
    <property type="project" value="UniProtKB-UniRule"/>
</dbReference>
<keyword evidence="3 10" id="KW-1048">Host nucleus</keyword>